<dbReference type="InterPro" id="IPR045706">
    <property type="entry name" value="DUF6062"/>
</dbReference>
<name>A0A3P7PR35_9FIRM</name>
<sequence>MSKEEIYTIPIIDAFNSDCECPFCYLFDGLEKNAIDFVLGPSYMDVDIRDHTNISGFCPSHYGKLFNEKNRLGMALILETHMKRVRQDLEGTLMQPSKAKGIKIGKRATLSPVKDFTDHLVHQCYICDRIQDFLDRYMDTFFYLWKKDPSFRVLFTSSKGFCIKHFGHLYDIGDHVLKDKDFQAFQADLIRIQQTNYDRVIEDLEWFITKFDYRYEKEPWKQSKDAVSRSIQKLSSYKA</sequence>
<evidence type="ECO:0008006" key="3">
    <source>
        <dbReference type="Google" id="ProtNLM"/>
    </source>
</evidence>
<dbReference type="EMBL" id="LR130778">
    <property type="protein sequence ID" value="VDN46797.1"/>
    <property type="molecule type" value="Genomic_DNA"/>
</dbReference>
<keyword evidence="2" id="KW-1185">Reference proteome</keyword>
<gene>
    <name evidence="1" type="ORF">PATL70BA_0922</name>
</gene>
<reference evidence="1 2" key="1">
    <citation type="submission" date="2018-09" db="EMBL/GenBank/DDBJ databases">
        <authorList>
            <person name="Postec A."/>
        </authorList>
    </citation>
    <scope>NUCLEOTIDE SEQUENCE [LARGE SCALE GENOMIC DNA]</scope>
    <source>
        <strain evidence="1">70B-A</strain>
    </source>
</reference>
<dbReference type="AlphaFoldDB" id="A0A3P7PR35"/>
<dbReference type="Proteomes" id="UP000279029">
    <property type="component" value="Chromosome"/>
</dbReference>
<evidence type="ECO:0000313" key="1">
    <source>
        <dbReference type="EMBL" id="VDN46797.1"/>
    </source>
</evidence>
<protein>
    <recommendedName>
        <fullName evidence="3">ABC transporter substrate-binding protein</fullName>
    </recommendedName>
</protein>
<dbReference type="RefSeq" id="WP_125136239.1">
    <property type="nucleotide sequence ID" value="NZ_LR130778.1"/>
</dbReference>
<evidence type="ECO:0000313" key="2">
    <source>
        <dbReference type="Proteomes" id="UP000279029"/>
    </source>
</evidence>
<accession>A0A3P7PR35</accession>
<dbReference type="KEGG" id="cbar:PATL70BA_0922"/>
<dbReference type="Pfam" id="PF19538">
    <property type="entry name" value="DUF6062"/>
    <property type="match status" value="1"/>
</dbReference>
<organism evidence="1 2">
    <name type="scientific">Petrocella atlantisensis</name>
    <dbReference type="NCBI Taxonomy" id="2173034"/>
    <lineage>
        <taxon>Bacteria</taxon>
        <taxon>Bacillati</taxon>
        <taxon>Bacillota</taxon>
        <taxon>Clostridia</taxon>
        <taxon>Lachnospirales</taxon>
        <taxon>Vallitaleaceae</taxon>
        <taxon>Petrocella</taxon>
    </lineage>
</organism>
<proteinExistence type="predicted"/>
<dbReference type="OrthoDB" id="9810814at2"/>